<dbReference type="Proteomes" id="UP000015101">
    <property type="component" value="Unassembled WGS sequence"/>
</dbReference>
<sequence>MLIHHSISYTIKNLPPTSTTESQAITIGANGTDINIINIYIPPQSVCPFGFSASISQYLAIPNVVLLGDVNAHDALWYSSLEDSRGESLVNEIENSGCGTLNLDIPTRLP</sequence>
<dbReference type="InParanoid" id="T1FZN8"/>
<keyword evidence="4" id="KW-1185">Reference proteome</keyword>
<dbReference type="KEGG" id="hro:HELRODRAFT_69055"/>
<reference evidence="2 4" key="2">
    <citation type="journal article" date="2013" name="Nature">
        <title>Insights into bilaterian evolution from three spiralian genomes.</title>
        <authorList>
            <person name="Simakov O."/>
            <person name="Marletaz F."/>
            <person name="Cho S.J."/>
            <person name="Edsinger-Gonzales E."/>
            <person name="Havlak P."/>
            <person name="Hellsten U."/>
            <person name="Kuo D.H."/>
            <person name="Larsson T."/>
            <person name="Lv J."/>
            <person name="Arendt D."/>
            <person name="Savage R."/>
            <person name="Osoegawa K."/>
            <person name="de Jong P."/>
            <person name="Grimwood J."/>
            <person name="Chapman J.A."/>
            <person name="Shapiro H."/>
            <person name="Aerts A."/>
            <person name="Otillar R.P."/>
            <person name="Terry A.Y."/>
            <person name="Boore J.L."/>
            <person name="Grigoriev I.V."/>
            <person name="Lindberg D.R."/>
            <person name="Seaver E.C."/>
            <person name="Weisblat D.A."/>
            <person name="Putnam N.H."/>
            <person name="Rokhsar D.S."/>
        </authorList>
    </citation>
    <scope>NUCLEOTIDE SEQUENCE</scope>
</reference>
<dbReference type="HOGENOM" id="CLU_2173713_0_0_1"/>
<name>T1FZN8_HELRO</name>
<evidence type="ECO:0000313" key="2">
    <source>
        <dbReference type="EMBL" id="ESN94340.1"/>
    </source>
</evidence>
<dbReference type="RefSeq" id="XP_009027247.1">
    <property type="nucleotide sequence ID" value="XM_009028999.1"/>
</dbReference>
<proteinExistence type="predicted"/>
<dbReference type="Pfam" id="PF14529">
    <property type="entry name" value="Exo_endo_phos_2"/>
    <property type="match status" value="1"/>
</dbReference>
<gene>
    <name evidence="3" type="primary">20214286</name>
    <name evidence="2" type="ORF">HELRODRAFT_69055</name>
</gene>
<reference evidence="4" key="1">
    <citation type="submission" date="2012-12" db="EMBL/GenBank/DDBJ databases">
        <authorList>
            <person name="Hellsten U."/>
            <person name="Grimwood J."/>
            <person name="Chapman J.A."/>
            <person name="Shapiro H."/>
            <person name="Aerts A."/>
            <person name="Otillar R.P."/>
            <person name="Terry A.Y."/>
            <person name="Boore J.L."/>
            <person name="Simakov O."/>
            <person name="Marletaz F."/>
            <person name="Cho S.-J."/>
            <person name="Edsinger-Gonzales E."/>
            <person name="Havlak P."/>
            <person name="Kuo D.-H."/>
            <person name="Larsson T."/>
            <person name="Lv J."/>
            <person name="Arendt D."/>
            <person name="Savage R."/>
            <person name="Osoegawa K."/>
            <person name="de Jong P."/>
            <person name="Lindberg D.R."/>
            <person name="Seaver E.C."/>
            <person name="Weisblat D.A."/>
            <person name="Putnam N.H."/>
            <person name="Grigoriev I.V."/>
            <person name="Rokhsar D.S."/>
        </authorList>
    </citation>
    <scope>NUCLEOTIDE SEQUENCE</scope>
</reference>
<dbReference type="GO" id="GO:0003824">
    <property type="term" value="F:catalytic activity"/>
    <property type="evidence" value="ECO:0007669"/>
    <property type="project" value="InterPro"/>
</dbReference>
<dbReference type="InterPro" id="IPR036691">
    <property type="entry name" value="Endo/exonu/phosph_ase_sf"/>
</dbReference>
<dbReference type="GeneID" id="20214286"/>
<evidence type="ECO:0000259" key="1">
    <source>
        <dbReference type="Pfam" id="PF14529"/>
    </source>
</evidence>
<dbReference type="CTD" id="20214286"/>
<dbReference type="EnsemblMetazoa" id="HelroT69055">
    <property type="protein sequence ID" value="HelroP69055"/>
    <property type="gene ID" value="HelroG69055"/>
</dbReference>
<dbReference type="EMBL" id="AMQM01001568">
    <property type="status" value="NOT_ANNOTATED_CDS"/>
    <property type="molecule type" value="Genomic_DNA"/>
</dbReference>
<feature type="domain" description="Endonuclease/exonuclease/phosphatase" evidence="1">
    <location>
        <begin position="34"/>
        <end position="103"/>
    </location>
</feature>
<evidence type="ECO:0000313" key="3">
    <source>
        <dbReference type="EnsemblMetazoa" id="HelroP69055"/>
    </source>
</evidence>
<organism evidence="3 4">
    <name type="scientific">Helobdella robusta</name>
    <name type="common">Californian leech</name>
    <dbReference type="NCBI Taxonomy" id="6412"/>
    <lineage>
        <taxon>Eukaryota</taxon>
        <taxon>Metazoa</taxon>
        <taxon>Spiralia</taxon>
        <taxon>Lophotrochozoa</taxon>
        <taxon>Annelida</taxon>
        <taxon>Clitellata</taxon>
        <taxon>Hirudinea</taxon>
        <taxon>Rhynchobdellida</taxon>
        <taxon>Glossiphoniidae</taxon>
        <taxon>Helobdella</taxon>
    </lineage>
</organism>
<dbReference type="OrthoDB" id="8064697at2759"/>
<dbReference type="Gene3D" id="3.60.10.10">
    <property type="entry name" value="Endonuclease/exonuclease/phosphatase"/>
    <property type="match status" value="1"/>
</dbReference>
<dbReference type="SUPFAM" id="SSF56219">
    <property type="entry name" value="DNase I-like"/>
    <property type="match status" value="1"/>
</dbReference>
<accession>T1FZN8</accession>
<evidence type="ECO:0000313" key="4">
    <source>
        <dbReference type="Proteomes" id="UP000015101"/>
    </source>
</evidence>
<protein>
    <recommendedName>
        <fullName evidence="1">Endonuclease/exonuclease/phosphatase domain-containing protein</fullName>
    </recommendedName>
</protein>
<dbReference type="InterPro" id="IPR005135">
    <property type="entry name" value="Endo/exonuclease/phosphatase"/>
</dbReference>
<reference evidence="3" key="3">
    <citation type="submission" date="2015-06" db="UniProtKB">
        <authorList>
            <consortium name="EnsemblMetazoa"/>
        </authorList>
    </citation>
    <scope>IDENTIFICATION</scope>
</reference>
<dbReference type="AlphaFoldDB" id="T1FZN8"/>
<dbReference type="EMBL" id="KB097571">
    <property type="protein sequence ID" value="ESN94340.1"/>
    <property type="molecule type" value="Genomic_DNA"/>
</dbReference>